<evidence type="ECO:0000259" key="1">
    <source>
        <dbReference type="PROSITE" id="PS51782"/>
    </source>
</evidence>
<dbReference type="RefSeq" id="WP_094603509.1">
    <property type="nucleotide sequence ID" value="NZ_CP155573.1"/>
</dbReference>
<evidence type="ECO:0000313" key="2">
    <source>
        <dbReference type="EMBL" id="XFO64945.1"/>
    </source>
</evidence>
<protein>
    <recommendedName>
        <fullName evidence="1">LysM domain-containing protein</fullName>
    </recommendedName>
</protein>
<dbReference type="EMBL" id="CP155573">
    <property type="protein sequence ID" value="XFO64945.1"/>
    <property type="molecule type" value="Genomic_DNA"/>
</dbReference>
<name>A0ABZ3IGY9_9FIRM</name>
<dbReference type="InterPro" id="IPR018392">
    <property type="entry name" value="LysM"/>
</dbReference>
<dbReference type="Pfam" id="PF01476">
    <property type="entry name" value="LysM"/>
    <property type="match status" value="1"/>
</dbReference>
<dbReference type="Proteomes" id="UP000216752">
    <property type="component" value="Chromosome"/>
</dbReference>
<reference evidence="2" key="1">
    <citation type="submission" date="2024-05" db="EMBL/GenBank/DDBJ databases">
        <title>Isolation and characterization of Sporomusa carbonis sp. nov., a carboxydotrophic hydrogenogen in the genus of Sporomusa isolated from a charcoal burning pile.</title>
        <authorList>
            <person name="Boeer T."/>
            <person name="Rosenbaum F."/>
            <person name="Eysell L."/>
            <person name="Mueller V."/>
            <person name="Daniel R."/>
            <person name="Poehlein A."/>
        </authorList>
    </citation>
    <scope>NUCLEOTIDE SEQUENCE [LARGE SCALE GENOMIC DNA]</scope>
    <source>
        <strain evidence="2">DSM 10669</strain>
    </source>
</reference>
<feature type="domain" description="LysM" evidence="1">
    <location>
        <begin position="33"/>
        <end position="93"/>
    </location>
</feature>
<gene>
    <name evidence="2" type="ORF">SPSIL_010540</name>
</gene>
<accession>A0ABZ3IGY9</accession>
<dbReference type="CDD" id="cd00118">
    <property type="entry name" value="LysM"/>
    <property type="match status" value="1"/>
</dbReference>
<dbReference type="PROSITE" id="PS51782">
    <property type="entry name" value="LYSM"/>
    <property type="match status" value="1"/>
</dbReference>
<sequence length="102" mass="11816">MFKKMIVLGLMILTVAYVGEAEAPKPHGRLISETYIVQRGDSLWDISAKYAAKNTYGTREIREFYYGIIENNFEVVFKNRQPGELHPGDRLIINYFVKEDVK</sequence>
<dbReference type="Gene3D" id="3.10.350.10">
    <property type="entry name" value="LysM domain"/>
    <property type="match status" value="1"/>
</dbReference>
<evidence type="ECO:0000313" key="3">
    <source>
        <dbReference type="Proteomes" id="UP000216752"/>
    </source>
</evidence>
<keyword evidence="3" id="KW-1185">Reference proteome</keyword>
<organism evidence="2 3">
    <name type="scientific">Sporomusa silvacetica DSM 10669</name>
    <dbReference type="NCBI Taxonomy" id="1123289"/>
    <lineage>
        <taxon>Bacteria</taxon>
        <taxon>Bacillati</taxon>
        <taxon>Bacillota</taxon>
        <taxon>Negativicutes</taxon>
        <taxon>Selenomonadales</taxon>
        <taxon>Sporomusaceae</taxon>
        <taxon>Sporomusa</taxon>
    </lineage>
</organism>
<dbReference type="InterPro" id="IPR036779">
    <property type="entry name" value="LysM_dom_sf"/>
</dbReference>
<proteinExistence type="predicted"/>